<dbReference type="Pfam" id="PF07727">
    <property type="entry name" value="RVT_2"/>
    <property type="match status" value="1"/>
</dbReference>
<evidence type="ECO:0000259" key="1">
    <source>
        <dbReference type="Pfam" id="PF07727"/>
    </source>
</evidence>
<sequence>FRCDTYFWGCYNSSVPTSDVPGGNIPASSVPAGGVLAGSLVSADSAANSVPAASVFVPAIVPTDYTANSQLPPVYSLGSCAHTTRFPSPSDLGNHQHTTGIFSSSSYDDFYADVTNLDSNVAVDPVATKRKSKFGESAFTSSVQNQNRTNHADHLNCLFAYFLSQLEPSSVATALANPNWVATMQEEMQQFYHQQVWKLVPLPAGKIAIGHQQEEGIDYDEVYVDDIIFGSTNKAWCDEFKVLMKGKFKMSAMGELTFFLGLQVKQLPDGIFISQDKYVKDMRKNFDMESVRTATTPYKVTKHKSKDDSNNTVNVHLFRSMIGSLMYLTTSRPDIMFAVSACCKHQLEAYSDSDYAGSYGDRKSTTGGCQFIGSLDSKPNVRL</sequence>
<keyword evidence="2" id="KW-0808">Transferase</keyword>
<name>A0A699KPB3_TANCI</name>
<dbReference type="EMBL" id="BKCJ010527405">
    <property type="protein sequence ID" value="GFA98422.1"/>
    <property type="molecule type" value="Genomic_DNA"/>
</dbReference>
<feature type="domain" description="Reverse transcriptase Ty1/copia-type" evidence="1">
    <location>
        <begin position="222"/>
        <end position="298"/>
    </location>
</feature>
<reference evidence="2" key="1">
    <citation type="journal article" date="2019" name="Sci. Rep.">
        <title>Draft genome of Tanacetum cinerariifolium, the natural source of mosquito coil.</title>
        <authorList>
            <person name="Yamashiro T."/>
            <person name="Shiraishi A."/>
            <person name="Satake H."/>
            <person name="Nakayama K."/>
        </authorList>
    </citation>
    <scope>NUCLEOTIDE SEQUENCE</scope>
</reference>
<dbReference type="GO" id="GO:0003964">
    <property type="term" value="F:RNA-directed DNA polymerase activity"/>
    <property type="evidence" value="ECO:0007669"/>
    <property type="project" value="UniProtKB-KW"/>
</dbReference>
<dbReference type="PANTHER" id="PTHR11439">
    <property type="entry name" value="GAG-POL-RELATED RETROTRANSPOSON"/>
    <property type="match status" value="1"/>
</dbReference>
<evidence type="ECO:0000313" key="2">
    <source>
        <dbReference type="EMBL" id="GFA98422.1"/>
    </source>
</evidence>
<accession>A0A699KPB3</accession>
<protein>
    <submittedName>
        <fullName evidence="2">Ribonuclease H-like domain, reverse transcriptase, RNA-dependent DNA polymerase</fullName>
    </submittedName>
</protein>
<dbReference type="InterPro" id="IPR013103">
    <property type="entry name" value="RVT_2"/>
</dbReference>
<dbReference type="PANTHER" id="PTHR11439:SF483">
    <property type="entry name" value="PEPTIDE SYNTHASE GLIP-LIKE, PUTATIVE (AFU_ORTHOLOGUE AFUA_3G12920)-RELATED"/>
    <property type="match status" value="1"/>
</dbReference>
<keyword evidence="2" id="KW-0695">RNA-directed DNA polymerase</keyword>
<feature type="non-terminal residue" evidence="2">
    <location>
        <position position="1"/>
    </location>
</feature>
<keyword evidence="2" id="KW-0548">Nucleotidyltransferase</keyword>
<proteinExistence type="predicted"/>
<gene>
    <name evidence="2" type="ORF">Tci_670394</name>
</gene>
<comment type="caution">
    <text evidence="2">The sequence shown here is derived from an EMBL/GenBank/DDBJ whole genome shotgun (WGS) entry which is preliminary data.</text>
</comment>
<organism evidence="2">
    <name type="scientific">Tanacetum cinerariifolium</name>
    <name type="common">Dalmatian daisy</name>
    <name type="synonym">Chrysanthemum cinerariifolium</name>
    <dbReference type="NCBI Taxonomy" id="118510"/>
    <lineage>
        <taxon>Eukaryota</taxon>
        <taxon>Viridiplantae</taxon>
        <taxon>Streptophyta</taxon>
        <taxon>Embryophyta</taxon>
        <taxon>Tracheophyta</taxon>
        <taxon>Spermatophyta</taxon>
        <taxon>Magnoliopsida</taxon>
        <taxon>eudicotyledons</taxon>
        <taxon>Gunneridae</taxon>
        <taxon>Pentapetalae</taxon>
        <taxon>asterids</taxon>
        <taxon>campanulids</taxon>
        <taxon>Asterales</taxon>
        <taxon>Asteraceae</taxon>
        <taxon>Asteroideae</taxon>
        <taxon>Anthemideae</taxon>
        <taxon>Anthemidinae</taxon>
        <taxon>Tanacetum</taxon>
    </lineage>
</organism>
<dbReference type="AlphaFoldDB" id="A0A699KPB3"/>